<protein>
    <recommendedName>
        <fullName evidence="11">HMG box domain-containing protein</fullName>
    </recommendedName>
</protein>
<dbReference type="GO" id="GO:0000978">
    <property type="term" value="F:RNA polymerase II cis-regulatory region sequence-specific DNA binding"/>
    <property type="evidence" value="ECO:0007669"/>
    <property type="project" value="TreeGrafter"/>
</dbReference>
<comment type="subcellular location">
    <subcellularLocation>
        <location evidence="1">Nucleus</location>
    </subcellularLocation>
</comment>
<evidence type="ECO:0000256" key="10">
    <source>
        <dbReference type="SAM" id="MobiDB-lite"/>
    </source>
</evidence>
<keyword evidence="6" id="KW-0010">Activator</keyword>
<sequence>MPVPNSWQKELMSTLQWNRPKTCDAQRDNTNLFGHESIQDHFDNVSEYLPVDDPHNKVTSLQSLDKRSTTAYHIQSCISWPHTVQSENALTDNAFLSLGSECEFKSTSTAWTSPCSVEENQVQNKGFAYGRFEFEPSYHYRKDCQANSIKSFSPDMSDSHSEHPITSCTYSNIYIHNRLRDVITSTLDSAYLKQVEMKGICKSSEYIAAESDITSTSVCTNGTRPQEQEKRDLSFSQLGERPSFSKKKPMVDNDHLKMSELINCPSACSSNHTQITYDKQVHIKKPLNAFMLFMKEKRTQVMAECTLKESAAINQILGRKWHALSREEQAKYYEMARIEKEAHQRMFPGWSARDNYACQVKRRKKRMNREFLNFEPKPKSDGRAIHLWTHDSYSNATSTPSTILGTCSYECLSRQPSPKQRLATWAVNQQPECLSSTDNINYTSPTDSKTKFYLQHSKSRATNDFSTQRPDSSNSLQVDSDNNTEIASYSLPTTQLSSRSCTRSTQFDCTSRMSLSEQNEMQEINRLHFARSTCFSDTNECVTRGHTYYEPPSETCTLENICDPVYFQSNQPLTDYDRCRRGCTHRLGESSIRISTASVPDLLQSTRSIPMSYRTISVPYSDYASSHNAPPCVVQSCLMKSKRSDVVATVAAAAAAAAIALRTTSWITPELATNCLHN</sequence>
<keyword evidence="13" id="KW-1185">Reference proteome</keyword>
<dbReference type="PROSITE" id="PS50118">
    <property type="entry name" value="HMG_BOX_2"/>
    <property type="match status" value="1"/>
</dbReference>
<feature type="domain" description="HMG box" evidence="11">
    <location>
        <begin position="283"/>
        <end position="351"/>
    </location>
</feature>
<dbReference type="SMART" id="SM00398">
    <property type="entry name" value="HMG"/>
    <property type="match status" value="1"/>
</dbReference>
<dbReference type="SUPFAM" id="SSF47095">
    <property type="entry name" value="HMG-box"/>
    <property type="match status" value="1"/>
</dbReference>
<evidence type="ECO:0000256" key="3">
    <source>
        <dbReference type="ARBA" id="ARBA00022687"/>
    </source>
</evidence>
<comment type="caution">
    <text evidence="12">The sequence shown here is derived from an EMBL/GenBank/DDBJ whole genome shotgun (WGS) entry which is preliminary data.</text>
</comment>
<evidence type="ECO:0000259" key="11">
    <source>
        <dbReference type="PROSITE" id="PS50118"/>
    </source>
</evidence>
<keyword evidence="3" id="KW-0879">Wnt signaling pathway</keyword>
<dbReference type="InterPro" id="IPR036910">
    <property type="entry name" value="HMG_box_dom_sf"/>
</dbReference>
<dbReference type="EMBL" id="JTDE01003218">
    <property type="protein sequence ID" value="KAF7256333.1"/>
    <property type="molecule type" value="Genomic_DNA"/>
</dbReference>
<dbReference type="Pfam" id="PF00505">
    <property type="entry name" value="HMG_box"/>
    <property type="match status" value="1"/>
</dbReference>
<dbReference type="InterPro" id="IPR009071">
    <property type="entry name" value="HMG_box_dom"/>
</dbReference>
<evidence type="ECO:0000256" key="1">
    <source>
        <dbReference type="ARBA" id="ARBA00004123"/>
    </source>
</evidence>
<gene>
    <name evidence="12" type="ORF">EG68_06768</name>
</gene>
<dbReference type="PANTHER" id="PTHR10373:SF38">
    <property type="entry name" value="PROTEIN PANGOLIN, ISOFORM J"/>
    <property type="match status" value="1"/>
</dbReference>
<evidence type="ECO:0000256" key="6">
    <source>
        <dbReference type="ARBA" id="ARBA00023159"/>
    </source>
</evidence>
<keyword evidence="8 9" id="KW-0539">Nucleus</keyword>
<dbReference type="InterPro" id="IPR024940">
    <property type="entry name" value="TCF/LEF"/>
</dbReference>
<dbReference type="OrthoDB" id="2307332at2759"/>
<organism evidence="12 13">
    <name type="scientific">Paragonimus skrjabini miyazakii</name>
    <dbReference type="NCBI Taxonomy" id="59628"/>
    <lineage>
        <taxon>Eukaryota</taxon>
        <taxon>Metazoa</taxon>
        <taxon>Spiralia</taxon>
        <taxon>Lophotrochozoa</taxon>
        <taxon>Platyhelminthes</taxon>
        <taxon>Trematoda</taxon>
        <taxon>Digenea</taxon>
        <taxon>Plagiorchiida</taxon>
        <taxon>Troglotremata</taxon>
        <taxon>Troglotrematidae</taxon>
        <taxon>Paragonimus</taxon>
    </lineage>
</organism>
<feature type="DNA-binding region" description="HMG box" evidence="9">
    <location>
        <begin position="283"/>
        <end position="351"/>
    </location>
</feature>
<dbReference type="Gene3D" id="1.10.30.10">
    <property type="entry name" value="High mobility group box domain"/>
    <property type="match status" value="1"/>
</dbReference>
<dbReference type="PANTHER" id="PTHR10373">
    <property type="entry name" value="TRANSCRIPTION FACTOR 7 FAMILY MEMBER"/>
    <property type="match status" value="1"/>
</dbReference>
<dbReference type="CDD" id="cd21996">
    <property type="entry name" value="HMG-box_TCF7-like"/>
    <property type="match status" value="1"/>
</dbReference>
<evidence type="ECO:0000256" key="5">
    <source>
        <dbReference type="ARBA" id="ARBA00023125"/>
    </source>
</evidence>
<keyword evidence="7" id="KW-0804">Transcription</keyword>
<accession>A0A8S9YTE8</accession>
<dbReference type="GO" id="GO:0060070">
    <property type="term" value="P:canonical Wnt signaling pathway"/>
    <property type="evidence" value="ECO:0007669"/>
    <property type="project" value="TreeGrafter"/>
</dbReference>
<dbReference type="GO" id="GO:1990907">
    <property type="term" value="C:beta-catenin-TCF complex"/>
    <property type="evidence" value="ECO:0007669"/>
    <property type="project" value="TreeGrafter"/>
</dbReference>
<proteinExistence type="inferred from homology"/>
<dbReference type="GO" id="GO:0000981">
    <property type="term" value="F:DNA-binding transcription factor activity, RNA polymerase II-specific"/>
    <property type="evidence" value="ECO:0007669"/>
    <property type="project" value="TreeGrafter"/>
</dbReference>
<reference evidence="12" key="1">
    <citation type="submission" date="2019-07" db="EMBL/GenBank/DDBJ databases">
        <title>Annotation for the trematode Paragonimus miyazaki's.</title>
        <authorList>
            <person name="Choi Y.-J."/>
        </authorList>
    </citation>
    <scope>NUCLEOTIDE SEQUENCE</scope>
    <source>
        <strain evidence="12">Japan</strain>
    </source>
</reference>
<evidence type="ECO:0000256" key="9">
    <source>
        <dbReference type="PROSITE-ProRule" id="PRU00267"/>
    </source>
</evidence>
<evidence type="ECO:0000256" key="2">
    <source>
        <dbReference type="ARBA" id="ARBA00006569"/>
    </source>
</evidence>
<evidence type="ECO:0000313" key="13">
    <source>
        <dbReference type="Proteomes" id="UP000822476"/>
    </source>
</evidence>
<evidence type="ECO:0000313" key="12">
    <source>
        <dbReference type="EMBL" id="KAF7256333.1"/>
    </source>
</evidence>
<keyword evidence="4" id="KW-0805">Transcription regulation</keyword>
<feature type="region of interest" description="Disordered" evidence="10">
    <location>
        <begin position="460"/>
        <end position="484"/>
    </location>
</feature>
<name>A0A8S9YTE8_9TREM</name>
<dbReference type="AlphaFoldDB" id="A0A8S9YTE8"/>
<evidence type="ECO:0000256" key="4">
    <source>
        <dbReference type="ARBA" id="ARBA00023015"/>
    </source>
</evidence>
<comment type="similarity">
    <text evidence="2">Belongs to the TCF/LEF family.</text>
</comment>
<evidence type="ECO:0000256" key="8">
    <source>
        <dbReference type="ARBA" id="ARBA00023242"/>
    </source>
</evidence>
<dbReference type="GO" id="GO:0000785">
    <property type="term" value="C:chromatin"/>
    <property type="evidence" value="ECO:0007669"/>
    <property type="project" value="TreeGrafter"/>
</dbReference>
<evidence type="ECO:0000256" key="7">
    <source>
        <dbReference type="ARBA" id="ARBA00023163"/>
    </source>
</evidence>
<keyword evidence="5 9" id="KW-0238">DNA-binding</keyword>
<dbReference type="Proteomes" id="UP000822476">
    <property type="component" value="Unassembled WGS sequence"/>
</dbReference>
<dbReference type="FunFam" id="1.10.30.10:FF:000001">
    <property type="entry name" value="transcription factor 7 isoform X2"/>
    <property type="match status" value="1"/>
</dbReference>